<dbReference type="EMBL" id="KK101655">
    <property type="protein sequence ID" value="KIZ00091.1"/>
    <property type="molecule type" value="Genomic_DNA"/>
</dbReference>
<feature type="transmembrane region" description="Helical" evidence="16">
    <location>
        <begin position="108"/>
        <end position="128"/>
    </location>
</feature>
<name>A0A0D2N1E6_9CHLO</name>
<keyword evidence="13 16" id="KW-0472">Membrane</keyword>
<dbReference type="PANTHER" id="PTHR13872:SF48">
    <property type="entry name" value="DOLICHYL-DIPHOSPHOOLIGOSACCHARIDE--PROTEIN GLYCOSYLTRANSFERASE SUBUNIT STT3A"/>
    <property type="match status" value="1"/>
</dbReference>
<evidence type="ECO:0000256" key="9">
    <source>
        <dbReference type="ARBA" id="ARBA00022692"/>
    </source>
</evidence>
<keyword evidence="9 16" id="KW-0812">Transmembrane</keyword>
<dbReference type="STRING" id="145388.A0A0D2N1E6"/>
<evidence type="ECO:0000313" key="18">
    <source>
        <dbReference type="EMBL" id="KIZ00091.1"/>
    </source>
</evidence>
<dbReference type="InterPro" id="IPR048307">
    <property type="entry name" value="STT3_N"/>
</dbReference>
<gene>
    <name evidence="18" type="ORF">MNEG_7874</name>
</gene>
<dbReference type="Proteomes" id="UP000054498">
    <property type="component" value="Unassembled WGS sequence"/>
</dbReference>
<keyword evidence="8 18" id="KW-0808">Transferase</keyword>
<comment type="similarity">
    <text evidence="5">Belongs to the STT3 family.</text>
</comment>
<evidence type="ECO:0000256" key="2">
    <source>
        <dbReference type="ARBA" id="ARBA00001946"/>
    </source>
</evidence>
<keyword evidence="19" id="KW-1185">Reference proteome</keyword>
<dbReference type="AlphaFoldDB" id="A0A0D2N1E6"/>
<comment type="pathway">
    <text evidence="4">Protein modification; protein glycosylation.</text>
</comment>
<evidence type="ECO:0000256" key="4">
    <source>
        <dbReference type="ARBA" id="ARBA00004922"/>
    </source>
</evidence>
<feature type="transmembrane region" description="Helical" evidence="16">
    <location>
        <begin position="134"/>
        <end position="151"/>
    </location>
</feature>
<keyword evidence="11" id="KW-0460">Magnesium</keyword>
<evidence type="ECO:0000256" key="13">
    <source>
        <dbReference type="ARBA" id="ARBA00023136"/>
    </source>
</evidence>
<dbReference type="KEGG" id="mng:MNEG_7874"/>
<evidence type="ECO:0000313" key="19">
    <source>
        <dbReference type="Proteomes" id="UP000054498"/>
    </source>
</evidence>
<keyword evidence="7 18" id="KW-0328">Glycosyltransferase</keyword>
<dbReference type="EC" id="2.4.99.18" evidence="6"/>
<feature type="domain" description="Oligosaccharyl transferase STT3 N-terminal" evidence="17">
    <location>
        <begin position="14"/>
        <end position="180"/>
    </location>
</feature>
<evidence type="ECO:0000256" key="6">
    <source>
        <dbReference type="ARBA" id="ARBA00012605"/>
    </source>
</evidence>
<dbReference type="Pfam" id="PF02516">
    <property type="entry name" value="STT3"/>
    <property type="match status" value="1"/>
</dbReference>
<feature type="transmembrane region" description="Helical" evidence="16">
    <location>
        <begin position="12"/>
        <end position="32"/>
    </location>
</feature>
<dbReference type="GO" id="GO:0046872">
    <property type="term" value="F:metal ion binding"/>
    <property type="evidence" value="ECO:0007669"/>
    <property type="project" value="UniProtKB-KW"/>
</dbReference>
<evidence type="ECO:0000256" key="14">
    <source>
        <dbReference type="ARBA" id="ARBA00023211"/>
    </source>
</evidence>
<keyword evidence="14" id="KW-0464">Manganese</keyword>
<proteinExistence type="inferred from homology"/>
<dbReference type="OrthoDB" id="10261066at2759"/>
<evidence type="ECO:0000256" key="12">
    <source>
        <dbReference type="ARBA" id="ARBA00022989"/>
    </source>
</evidence>
<comment type="cofactor">
    <cofactor evidence="2">
        <name>Mg(2+)</name>
        <dbReference type="ChEBI" id="CHEBI:18420"/>
    </cofactor>
</comment>
<evidence type="ECO:0000259" key="17">
    <source>
        <dbReference type="Pfam" id="PF02516"/>
    </source>
</evidence>
<evidence type="ECO:0000256" key="15">
    <source>
        <dbReference type="ARBA" id="ARBA00048829"/>
    </source>
</evidence>
<comment type="subcellular location">
    <subcellularLocation>
        <location evidence="3">Endomembrane system</location>
        <topology evidence="3">Multi-pass membrane protein</topology>
    </subcellularLocation>
</comment>
<organism evidence="18 19">
    <name type="scientific">Monoraphidium neglectum</name>
    <dbReference type="NCBI Taxonomy" id="145388"/>
    <lineage>
        <taxon>Eukaryota</taxon>
        <taxon>Viridiplantae</taxon>
        <taxon>Chlorophyta</taxon>
        <taxon>core chlorophytes</taxon>
        <taxon>Chlorophyceae</taxon>
        <taxon>CS clade</taxon>
        <taxon>Sphaeropleales</taxon>
        <taxon>Selenastraceae</taxon>
        <taxon>Monoraphidium</taxon>
    </lineage>
</organism>
<evidence type="ECO:0000256" key="7">
    <source>
        <dbReference type="ARBA" id="ARBA00022676"/>
    </source>
</evidence>
<accession>A0A0D2N1E6</accession>
<comment type="catalytic activity">
    <reaction evidence="15">
        <text>a di-trans,poly-cis-dolichyl diphosphooligosaccharide + L-asparaginyl-[protein] = N(4)-(oligosaccharide-(1-&gt;4)-N-acetyl-beta-D-glucosaminyl-(1-&gt;4)-N-acetyl-beta-D-glucosaminyl)-L-asparaginyl-[protein] + a di-trans,poly-cis-dolichyl diphosphate + H(+)</text>
        <dbReference type="Rhea" id="RHEA:22980"/>
        <dbReference type="Rhea" id="RHEA-COMP:12804"/>
        <dbReference type="Rhea" id="RHEA-COMP:12805"/>
        <dbReference type="Rhea" id="RHEA-COMP:19506"/>
        <dbReference type="Rhea" id="RHEA-COMP:19509"/>
        <dbReference type="ChEBI" id="CHEBI:15378"/>
        <dbReference type="ChEBI" id="CHEBI:50347"/>
        <dbReference type="ChEBI" id="CHEBI:57497"/>
        <dbReference type="ChEBI" id="CHEBI:57570"/>
        <dbReference type="ChEBI" id="CHEBI:132529"/>
        <dbReference type="EC" id="2.4.99.18"/>
    </reaction>
</comment>
<dbReference type="GO" id="GO:0004579">
    <property type="term" value="F:dolichyl-diphosphooligosaccharide-protein glycotransferase activity"/>
    <property type="evidence" value="ECO:0007669"/>
    <property type="project" value="UniProtKB-EC"/>
</dbReference>
<evidence type="ECO:0000256" key="3">
    <source>
        <dbReference type="ARBA" id="ARBA00004127"/>
    </source>
</evidence>
<protein>
    <recommendedName>
        <fullName evidence="6">dolichyl-diphosphooligosaccharide--protein glycotransferase</fullName>
        <ecNumber evidence="6">2.4.99.18</ecNumber>
    </recommendedName>
</protein>
<evidence type="ECO:0000256" key="8">
    <source>
        <dbReference type="ARBA" id="ARBA00022679"/>
    </source>
</evidence>
<keyword evidence="12 16" id="KW-1133">Transmembrane helix</keyword>
<dbReference type="PANTHER" id="PTHR13872">
    <property type="entry name" value="DOLICHYL-DIPHOSPHOOLIGOSACCHARIDE--PROTEIN GLYCOSYLTRANSFERASE SUBUNIT"/>
    <property type="match status" value="1"/>
</dbReference>
<comment type="cofactor">
    <cofactor evidence="1">
        <name>Mn(2+)</name>
        <dbReference type="ChEBI" id="CHEBI:29035"/>
    </cofactor>
</comment>
<feature type="transmembrane region" description="Helical" evidence="16">
    <location>
        <begin position="163"/>
        <end position="181"/>
    </location>
</feature>
<sequence length="211" mass="23162">MARFNASGWASRTLLLIMIAVMAFSIRLFSVVKYESVIHEFDPYFNYRVTQFLTKEGVYSMWDWFDDRTWYPLGRVIGGTVYPGLIVTAGAMYRFLHALNIPIHVQEVCVFTAPLFSAFCALAAYGLVKECRSEGAGLVAATLVAMVPSYISRSVAGSYDNEGVAIFALVNVFYTFVKLVAGCKDDQLCKHAPHLPLLQTPSAAAAGHGGP</sequence>
<dbReference type="UniPathway" id="UPA00378"/>
<keyword evidence="10" id="KW-0479">Metal-binding</keyword>
<evidence type="ECO:0000256" key="11">
    <source>
        <dbReference type="ARBA" id="ARBA00022842"/>
    </source>
</evidence>
<evidence type="ECO:0000256" key="10">
    <source>
        <dbReference type="ARBA" id="ARBA00022723"/>
    </source>
</evidence>
<evidence type="ECO:0000256" key="16">
    <source>
        <dbReference type="SAM" id="Phobius"/>
    </source>
</evidence>
<reference evidence="18 19" key="1">
    <citation type="journal article" date="2013" name="BMC Genomics">
        <title>Reconstruction of the lipid metabolism for the microalga Monoraphidium neglectum from its genome sequence reveals characteristics suitable for biofuel production.</title>
        <authorList>
            <person name="Bogen C."/>
            <person name="Al-Dilaimi A."/>
            <person name="Albersmeier A."/>
            <person name="Wichmann J."/>
            <person name="Grundmann M."/>
            <person name="Rupp O."/>
            <person name="Lauersen K.J."/>
            <person name="Blifernez-Klassen O."/>
            <person name="Kalinowski J."/>
            <person name="Goesmann A."/>
            <person name="Mussgnug J.H."/>
            <person name="Kruse O."/>
        </authorList>
    </citation>
    <scope>NUCLEOTIDE SEQUENCE [LARGE SCALE GENOMIC DNA]</scope>
    <source>
        <strain evidence="18 19">SAG 48.87</strain>
    </source>
</reference>
<dbReference type="GO" id="GO:0012505">
    <property type="term" value="C:endomembrane system"/>
    <property type="evidence" value="ECO:0007669"/>
    <property type="project" value="UniProtKB-SubCell"/>
</dbReference>
<dbReference type="RefSeq" id="XP_013899110.1">
    <property type="nucleotide sequence ID" value="XM_014043656.1"/>
</dbReference>
<dbReference type="InterPro" id="IPR003674">
    <property type="entry name" value="Oligo_trans_STT3"/>
</dbReference>
<dbReference type="GeneID" id="25740750"/>
<feature type="transmembrane region" description="Helical" evidence="16">
    <location>
        <begin position="76"/>
        <end position="96"/>
    </location>
</feature>
<dbReference type="GO" id="GO:0016020">
    <property type="term" value="C:membrane"/>
    <property type="evidence" value="ECO:0007669"/>
    <property type="project" value="InterPro"/>
</dbReference>
<evidence type="ECO:0000256" key="5">
    <source>
        <dbReference type="ARBA" id="ARBA00010810"/>
    </source>
</evidence>
<evidence type="ECO:0000256" key="1">
    <source>
        <dbReference type="ARBA" id="ARBA00001936"/>
    </source>
</evidence>